<name>A0A1H8CA29_9FLAO</name>
<reference evidence="5" key="1">
    <citation type="submission" date="2016-10" db="EMBL/GenBank/DDBJ databases">
        <authorList>
            <person name="Varghese N."/>
            <person name="Submissions S."/>
        </authorList>
    </citation>
    <scope>NUCLEOTIDE SEQUENCE [LARGE SCALE GENOMIC DNA]</scope>
    <source>
        <strain evidence="5">DSM 17453</strain>
    </source>
</reference>
<gene>
    <name evidence="4" type="ORF">SAMN05421856_108165</name>
</gene>
<feature type="domain" description="Peptidase S9 prolyl oligopeptidase catalytic" evidence="3">
    <location>
        <begin position="665"/>
        <end position="823"/>
    </location>
</feature>
<dbReference type="InterPro" id="IPR029058">
    <property type="entry name" value="AB_hydrolase_fold"/>
</dbReference>
<dbReference type="PANTHER" id="PTHR42776:SF4">
    <property type="entry name" value="ACYLAMINO-ACID-RELEASING ENZYME"/>
    <property type="match status" value="1"/>
</dbReference>
<organism evidence="4 5">
    <name type="scientific">Chryseobacterium taichungense</name>
    <dbReference type="NCBI Taxonomy" id="295069"/>
    <lineage>
        <taxon>Bacteria</taxon>
        <taxon>Pseudomonadati</taxon>
        <taxon>Bacteroidota</taxon>
        <taxon>Flavobacteriia</taxon>
        <taxon>Flavobacteriales</taxon>
        <taxon>Weeksellaceae</taxon>
        <taxon>Chryseobacterium group</taxon>
        <taxon>Chryseobacterium</taxon>
    </lineage>
</organism>
<dbReference type="PANTHER" id="PTHR42776">
    <property type="entry name" value="SERINE PEPTIDASE S9 FAMILY MEMBER"/>
    <property type="match status" value="1"/>
</dbReference>
<dbReference type="Proteomes" id="UP000199450">
    <property type="component" value="Unassembled WGS sequence"/>
</dbReference>
<dbReference type="STRING" id="295069.SAMN05421856_108165"/>
<dbReference type="OrthoDB" id="9812921at2"/>
<feature type="chain" id="PRO_5011789099" evidence="2">
    <location>
        <begin position="21"/>
        <end position="835"/>
    </location>
</feature>
<evidence type="ECO:0000256" key="2">
    <source>
        <dbReference type="SAM" id="SignalP"/>
    </source>
</evidence>
<evidence type="ECO:0000259" key="3">
    <source>
        <dbReference type="Pfam" id="PF00326"/>
    </source>
</evidence>
<evidence type="ECO:0000313" key="5">
    <source>
        <dbReference type="Proteomes" id="UP000199450"/>
    </source>
</evidence>
<evidence type="ECO:0000256" key="1">
    <source>
        <dbReference type="ARBA" id="ARBA00022801"/>
    </source>
</evidence>
<dbReference type="SUPFAM" id="SSF82171">
    <property type="entry name" value="DPP6 N-terminal domain-like"/>
    <property type="match status" value="1"/>
</dbReference>
<proteinExistence type="predicted"/>
<keyword evidence="2" id="KW-0732">Signal</keyword>
<dbReference type="SUPFAM" id="SSF53474">
    <property type="entry name" value="alpha/beta-Hydrolases"/>
    <property type="match status" value="1"/>
</dbReference>
<protein>
    <submittedName>
        <fullName evidence="4">Prolyl oligopeptidase family protein</fullName>
    </submittedName>
</protein>
<dbReference type="InterPro" id="IPR001375">
    <property type="entry name" value="Peptidase_S9_cat"/>
</dbReference>
<feature type="signal peptide" evidence="2">
    <location>
        <begin position="1"/>
        <end position="20"/>
    </location>
</feature>
<dbReference type="EMBL" id="FOBV01000008">
    <property type="protein sequence ID" value="SEM91739.1"/>
    <property type="molecule type" value="Genomic_DNA"/>
</dbReference>
<keyword evidence="5" id="KW-1185">Reference proteome</keyword>
<dbReference type="GO" id="GO:0006508">
    <property type="term" value="P:proteolysis"/>
    <property type="evidence" value="ECO:0007669"/>
    <property type="project" value="InterPro"/>
</dbReference>
<dbReference type="AlphaFoldDB" id="A0A1H8CA29"/>
<dbReference type="Gene3D" id="3.40.50.1820">
    <property type="entry name" value="alpha/beta hydrolase"/>
    <property type="match status" value="1"/>
</dbReference>
<accession>A0A1H8CA29</accession>
<sequence>MKAIKLYLIGIFLISTLHFSQNIDSLDSVYQQYYTTSLSASSPTGQHIVLNHSNAYGKNDDELITVNTGSKKVLEKHTQYHFLNAHLLLMRNDKHIRILNIKTGQSKDITGNFTFDISNVSEKLLLHSANARELVSVSYDGTELWREDKINAYHFDHKNNRVVYTSGTTLGIRDLNNYQVKTFKLESECHWLANSENNIFCANITRSQIEFYKLDVLSNQLSRQVIDSPSAFEFTANLKGYLEVREETHFIVPVYLKSKLYSKTNPELQISYSNRNNNENILKHYMGIYNLSNQTWDYAPDTTLKLPVYKFLNEKGDFMVFDESQNIVEEQQYPVLDLKLMLDYGKSSYLLPKKRTNDGNYLWDRDTEQFIYFDFKRWRCHHLRKGEDHELFPLEIHGWENLKNSGLQYFPSELPIKIKGTSSIMLHNQFDYYIVNLNTHQIKKITAGEDKNIKYKVQISKDQYPVSSWNIKFAMLDLEKELTFNLFNEVTYDSGFATYEYQKNKMTSYRQGHYKEMRPYRNGFFLTSHFALEPFKLTKFERGKYSVVYESMKAEKKHFAKSRYQIYQYKTQYGISNAALLFPVNYDPKKKYPLIVNIYENKSQDDLLYFWPPYLRTTFGFHYMHYLMNGYMVLLPDLQYEIGNVKNSVITSLEKSIDIAKTIAPIDDKNIGVVGLSFGGYETGLALTNSSYFKTGVAGVMVSDLVSFSLTNSEFDGMPNYRRTENQQLRMNRNLFEDVGNYRDNSPIYHLKNINTPVLIWTGVKDKNISHLQSQMFFLGMKRLQKKAVFLEYNNETHNVLLPSNQLDLNLKIWQWFDHYLKNKPPADWIGLMAN</sequence>
<evidence type="ECO:0000313" key="4">
    <source>
        <dbReference type="EMBL" id="SEM91739.1"/>
    </source>
</evidence>
<dbReference type="Pfam" id="PF00326">
    <property type="entry name" value="Peptidase_S9"/>
    <property type="match status" value="1"/>
</dbReference>
<dbReference type="RefSeq" id="WP_090001219.1">
    <property type="nucleotide sequence ID" value="NZ_FOBV01000008.1"/>
</dbReference>
<keyword evidence="1" id="KW-0378">Hydrolase</keyword>
<dbReference type="GO" id="GO:0004252">
    <property type="term" value="F:serine-type endopeptidase activity"/>
    <property type="evidence" value="ECO:0007669"/>
    <property type="project" value="TreeGrafter"/>
</dbReference>